<sequence length="126" mass="14104">MGSIIDGHGISYADVKAQIGKARAAFLQLKNIWNSKQLSTNTKVRIFNIHVFTYLGRIIDEQGGLDANVKALISKAKAAFLQLKNIWNSKQLSINIKIRIFNTTVKIVLLYGGESWRTTTTIIKKV</sequence>
<evidence type="ECO:0000313" key="2">
    <source>
        <dbReference type="EMBL" id="VDO59362.1"/>
    </source>
</evidence>
<proteinExistence type="predicted"/>
<dbReference type="PANTHER" id="PTHR47027">
    <property type="entry name" value="REVERSE TRANSCRIPTASE DOMAIN-CONTAINING PROTEIN"/>
    <property type="match status" value="1"/>
</dbReference>
<dbReference type="InterPro" id="IPR045609">
    <property type="entry name" value="DUF6451"/>
</dbReference>
<dbReference type="PANTHER" id="PTHR47027:SF25">
    <property type="entry name" value="REVERSE TRANSCRIPTASE DOMAIN-CONTAINING PROTEIN"/>
    <property type="match status" value="1"/>
</dbReference>
<feature type="domain" description="DUF6451" evidence="1">
    <location>
        <begin position="79"/>
        <end position="111"/>
    </location>
</feature>
<organism evidence="2 3">
    <name type="scientific">Schistosoma margrebowiei</name>
    <dbReference type="NCBI Taxonomy" id="48269"/>
    <lineage>
        <taxon>Eukaryota</taxon>
        <taxon>Metazoa</taxon>
        <taxon>Spiralia</taxon>
        <taxon>Lophotrochozoa</taxon>
        <taxon>Platyhelminthes</taxon>
        <taxon>Trematoda</taxon>
        <taxon>Digenea</taxon>
        <taxon>Strigeidida</taxon>
        <taxon>Schistosomatoidea</taxon>
        <taxon>Schistosomatidae</taxon>
        <taxon>Schistosoma</taxon>
    </lineage>
</organism>
<name>A0A3P8AFU8_9TREM</name>
<accession>A0A3P8AFU8</accession>
<feature type="domain" description="DUF6451" evidence="1">
    <location>
        <begin position="25"/>
        <end position="48"/>
    </location>
</feature>
<gene>
    <name evidence="2" type="ORF">SMRZ_LOCUS3875</name>
</gene>
<keyword evidence="3" id="KW-1185">Reference proteome</keyword>
<dbReference type="Proteomes" id="UP000277204">
    <property type="component" value="Unassembled WGS sequence"/>
</dbReference>
<evidence type="ECO:0000259" key="1">
    <source>
        <dbReference type="Pfam" id="PF20049"/>
    </source>
</evidence>
<evidence type="ECO:0000313" key="3">
    <source>
        <dbReference type="Proteomes" id="UP000277204"/>
    </source>
</evidence>
<dbReference type="Pfam" id="PF20049">
    <property type="entry name" value="DUF6451"/>
    <property type="match status" value="2"/>
</dbReference>
<protein>
    <recommendedName>
        <fullName evidence="1">DUF6451 domain-containing protein</fullName>
    </recommendedName>
</protein>
<reference evidence="2 3" key="1">
    <citation type="submission" date="2018-11" db="EMBL/GenBank/DDBJ databases">
        <authorList>
            <consortium name="Pathogen Informatics"/>
        </authorList>
    </citation>
    <scope>NUCLEOTIDE SEQUENCE [LARGE SCALE GENOMIC DNA]</scope>
    <source>
        <strain evidence="2 3">Zambia</strain>
    </source>
</reference>
<dbReference type="EMBL" id="UZAI01001169">
    <property type="protein sequence ID" value="VDO59362.1"/>
    <property type="molecule type" value="Genomic_DNA"/>
</dbReference>
<dbReference type="AlphaFoldDB" id="A0A3P8AFU8"/>